<dbReference type="InterPro" id="IPR038665">
    <property type="entry name" value="Voltage-dep_anion_channel_sf"/>
</dbReference>
<evidence type="ECO:0000313" key="10">
    <source>
        <dbReference type="Proteomes" id="UP000053477"/>
    </source>
</evidence>
<keyword evidence="7 8" id="KW-0472">Membrane</keyword>
<keyword evidence="6 8" id="KW-1133">Transmembrane helix</keyword>
<evidence type="ECO:0000256" key="3">
    <source>
        <dbReference type="ARBA" id="ARBA00022448"/>
    </source>
</evidence>
<protein>
    <recommendedName>
        <fullName evidence="11">C4-dicarboxylate transporter/malic acid transport protein</fullName>
    </recommendedName>
</protein>
<dbReference type="EMBL" id="KQ085886">
    <property type="protein sequence ID" value="KLO19523.1"/>
    <property type="molecule type" value="Genomic_DNA"/>
</dbReference>
<dbReference type="GO" id="GO:0000319">
    <property type="term" value="F:sulfite transmembrane transporter activity"/>
    <property type="evidence" value="ECO:0007669"/>
    <property type="project" value="TreeGrafter"/>
</dbReference>
<keyword evidence="5 8" id="KW-0812">Transmembrane</keyword>
<dbReference type="STRING" id="27342.A0A0H2SCQ8"/>
<dbReference type="InterPro" id="IPR004695">
    <property type="entry name" value="SLAC1/Mae1/Ssu1/TehA"/>
</dbReference>
<keyword evidence="3" id="KW-0813">Transport</keyword>
<evidence type="ECO:0000313" key="9">
    <source>
        <dbReference type="EMBL" id="KLO19523.1"/>
    </source>
</evidence>
<dbReference type="Pfam" id="PF03595">
    <property type="entry name" value="SLAC1"/>
    <property type="match status" value="1"/>
</dbReference>
<dbReference type="PANTHER" id="PTHR31686">
    <property type="match status" value="1"/>
</dbReference>
<evidence type="ECO:0000256" key="1">
    <source>
        <dbReference type="ARBA" id="ARBA00004651"/>
    </source>
</evidence>
<accession>A0A0H2SCQ8</accession>
<dbReference type="CDD" id="cd09318">
    <property type="entry name" value="TDT_SSU1"/>
    <property type="match status" value="1"/>
</dbReference>
<dbReference type="AlphaFoldDB" id="A0A0H2SCQ8"/>
<dbReference type="OrthoDB" id="1099at2759"/>
<evidence type="ECO:0000256" key="5">
    <source>
        <dbReference type="ARBA" id="ARBA00022692"/>
    </source>
</evidence>
<feature type="transmembrane region" description="Helical" evidence="8">
    <location>
        <begin position="20"/>
        <end position="40"/>
    </location>
</feature>
<proteinExistence type="inferred from homology"/>
<reference evidence="9 10" key="1">
    <citation type="submission" date="2015-04" db="EMBL/GenBank/DDBJ databases">
        <title>Complete genome sequence of Schizopora paradoxa KUC8140, a cosmopolitan wood degrader in East Asia.</title>
        <authorList>
            <consortium name="DOE Joint Genome Institute"/>
            <person name="Min B."/>
            <person name="Park H."/>
            <person name="Jang Y."/>
            <person name="Kim J.-J."/>
            <person name="Kim K.H."/>
            <person name="Pangilinan J."/>
            <person name="Lipzen A."/>
            <person name="Riley R."/>
            <person name="Grigoriev I.V."/>
            <person name="Spatafora J.W."/>
            <person name="Choi I.-G."/>
        </authorList>
    </citation>
    <scope>NUCLEOTIDE SEQUENCE [LARGE SCALE GENOMIC DNA]</scope>
    <source>
        <strain evidence="9 10">KUC8140</strain>
    </source>
</reference>
<dbReference type="Proteomes" id="UP000053477">
    <property type="component" value="Unassembled WGS sequence"/>
</dbReference>
<feature type="transmembrane region" description="Helical" evidence="8">
    <location>
        <begin position="91"/>
        <end position="115"/>
    </location>
</feature>
<name>A0A0H2SCQ8_9AGAM</name>
<feature type="transmembrane region" description="Helical" evidence="8">
    <location>
        <begin position="319"/>
        <end position="340"/>
    </location>
</feature>
<evidence type="ECO:0000256" key="7">
    <source>
        <dbReference type="ARBA" id="ARBA00023136"/>
    </source>
</evidence>
<keyword evidence="10" id="KW-1185">Reference proteome</keyword>
<evidence type="ECO:0000256" key="2">
    <source>
        <dbReference type="ARBA" id="ARBA00008566"/>
    </source>
</evidence>
<evidence type="ECO:0000256" key="6">
    <source>
        <dbReference type="ARBA" id="ARBA00022989"/>
    </source>
</evidence>
<evidence type="ECO:0000256" key="4">
    <source>
        <dbReference type="ARBA" id="ARBA00022475"/>
    </source>
</evidence>
<feature type="transmembrane region" description="Helical" evidence="8">
    <location>
        <begin position="163"/>
        <end position="185"/>
    </location>
</feature>
<dbReference type="InParanoid" id="A0A0H2SCQ8"/>
<evidence type="ECO:0000256" key="8">
    <source>
        <dbReference type="SAM" id="Phobius"/>
    </source>
</evidence>
<feature type="transmembrane region" description="Helical" evidence="8">
    <location>
        <begin position="230"/>
        <end position="250"/>
    </location>
</feature>
<gene>
    <name evidence="9" type="ORF">SCHPADRAFT_924438</name>
</gene>
<feature type="transmembrane region" description="Helical" evidence="8">
    <location>
        <begin position="197"/>
        <end position="218"/>
    </location>
</feature>
<dbReference type="GO" id="GO:0005886">
    <property type="term" value="C:plasma membrane"/>
    <property type="evidence" value="ECO:0007669"/>
    <property type="project" value="UniProtKB-SubCell"/>
</dbReference>
<feature type="transmembrane region" description="Helical" evidence="8">
    <location>
        <begin position="121"/>
        <end position="142"/>
    </location>
</feature>
<comment type="subcellular location">
    <subcellularLocation>
        <location evidence="1">Cell membrane</location>
        <topology evidence="1">Multi-pass membrane protein</topology>
    </subcellularLocation>
</comment>
<organism evidence="9 10">
    <name type="scientific">Schizopora paradoxa</name>
    <dbReference type="NCBI Taxonomy" id="27342"/>
    <lineage>
        <taxon>Eukaryota</taxon>
        <taxon>Fungi</taxon>
        <taxon>Dikarya</taxon>
        <taxon>Basidiomycota</taxon>
        <taxon>Agaricomycotina</taxon>
        <taxon>Agaricomycetes</taxon>
        <taxon>Hymenochaetales</taxon>
        <taxon>Schizoporaceae</taxon>
        <taxon>Schizopora</taxon>
    </lineage>
</organism>
<dbReference type="Gene3D" id="1.50.10.150">
    <property type="entry name" value="Voltage-dependent anion channel"/>
    <property type="match status" value="1"/>
</dbReference>
<dbReference type="InterPro" id="IPR051629">
    <property type="entry name" value="Sulfite_efflux_TDT"/>
</dbReference>
<keyword evidence="4" id="KW-1003">Cell membrane</keyword>
<evidence type="ECO:0008006" key="11">
    <source>
        <dbReference type="Google" id="ProtNLM"/>
    </source>
</evidence>
<sequence length="429" mass="46832">MSPCSEPKPFRERIRHFTPAWHAVNMGTGAISALFHTFPYGSNSKAMQYIALFFLLLNLVLFTVLFLCGIARYTFFRGLWSTMMRHPVQSLYLGTFPMGFATIIMAAVGIVHGYFNFGGDGLIWALWALWWADVAVSIAIAFGQLHFMMTRHDHKINSMTSIWLLPIVTLIVAAATGAIVGQALFPIDVSRACLTLGTSLFLCVIGISLALMVIVIYLQRLILHGLPQGLLIFSVYLPLGPLGQSGYAFLTLGQTARMFFPLMSGGEMNIFADSSAPHVVYAIAWVISFALWSLATAWVALAVLALADTLRKGLLPFKITFWGMIFPNGVYANLTIQLGLSIDSGVLKVWGAIYAIFTFALWIFAFGRTLPSVWDGSIFEAPCIGEADMIMPRKHTPSTVESTATTVTNNAGSCTGTGAEVRAEKRGSA</sequence>
<feature type="transmembrane region" description="Helical" evidence="8">
    <location>
        <begin position="279"/>
        <end position="307"/>
    </location>
</feature>
<dbReference type="PANTHER" id="PTHR31686:SF3">
    <property type="entry name" value="ACID TRANSPORT PROTEIN, PUTATIVE (AFU_ORTHOLOGUE AFUA_4G09410)-RELATED"/>
    <property type="match status" value="1"/>
</dbReference>
<feature type="transmembrane region" description="Helical" evidence="8">
    <location>
        <begin position="46"/>
        <end position="70"/>
    </location>
</feature>
<comment type="similarity">
    <text evidence="2">Belongs to the tellurite-resistance/dicarboxylate transporter (TDT) family.</text>
</comment>
<feature type="transmembrane region" description="Helical" evidence="8">
    <location>
        <begin position="346"/>
        <end position="367"/>
    </location>
</feature>